<dbReference type="HOGENOM" id="CLU_3027476_0_0_11"/>
<name>F5YZY0_MYCSD</name>
<gene>
    <name evidence="1" type="ordered locus">JDM601_1584</name>
</gene>
<dbReference type="Proteomes" id="UP000009224">
    <property type="component" value="Chromosome"/>
</dbReference>
<accession>F5YZY0</accession>
<dbReference type="EMBL" id="CP002329">
    <property type="protein sequence ID" value="AEF35584.1"/>
    <property type="molecule type" value="Genomic_DNA"/>
</dbReference>
<evidence type="ECO:0000313" key="1">
    <source>
        <dbReference type="EMBL" id="AEF35584.1"/>
    </source>
</evidence>
<proteinExistence type="predicted"/>
<protein>
    <submittedName>
        <fullName evidence="1">Uncharacterized protein</fullName>
    </submittedName>
</protein>
<evidence type="ECO:0000313" key="2">
    <source>
        <dbReference type="Proteomes" id="UP000009224"/>
    </source>
</evidence>
<organism evidence="1 2">
    <name type="scientific">Mycolicibacter sinensis (strain JDM601)</name>
    <name type="common">Mycobacterium sinense</name>
    <dbReference type="NCBI Taxonomy" id="875328"/>
    <lineage>
        <taxon>Bacteria</taxon>
        <taxon>Bacillati</taxon>
        <taxon>Actinomycetota</taxon>
        <taxon>Actinomycetes</taxon>
        <taxon>Mycobacteriales</taxon>
        <taxon>Mycobacteriaceae</taxon>
        <taxon>Mycolicibacter</taxon>
    </lineage>
</organism>
<keyword evidence="2" id="KW-1185">Reference proteome</keyword>
<dbReference type="AlphaFoldDB" id="F5YZY0"/>
<sequence length="55" mass="6157">MFQPGRFVEYAHCDINPTRAQACCGPCGSRAGLAVFGGRTSWRIDWRWSLRSPPS</sequence>
<dbReference type="KEGG" id="mjd:JDM601_1584"/>
<reference evidence="1 2" key="1">
    <citation type="journal article" date="2011" name="J. Bacteriol.">
        <title>Complete genome sequence of a novel clinical isolate, the nontuberculous Mycobacterium strain JDM601.</title>
        <authorList>
            <person name="Zhang Z.Y."/>
            <person name="Sun Z.Q."/>
            <person name="Wang Z.L."/>
            <person name="Wen Z.L."/>
            <person name="Sun Q.W."/>
            <person name="Zhu Z.Q."/>
            <person name="Song Y.Z."/>
            <person name="Zhao J.W."/>
            <person name="Wang H.H."/>
            <person name="Zhang S.L."/>
            <person name="Guo X.K."/>
        </authorList>
    </citation>
    <scope>NUCLEOTIDE SEQUENCE [LARGE SCALE GENOMIC DNA]</scope>
    <source>
        <strain evidence="1 2">JDM601</strain>
    </source>
</reference>
<dbReference type="STRING" id="875328.JDM601_1584"/>